<proteinExistence type="predicted"/>
<name>A0A564WA87_9PROT</name>
<accession>A0A564WA87</accession>
<evidence type="ECO:0000313" key="1">
    <source>
        <dbReference type="EMBL" id="VUX45395.1"/>
    </source>
</evidence>
<evidence type="ECO:0000313" key="2">
    <source>
        <dbReference type="Proteomes" id="UP000326641"/>
    </source>
</evidence>
<dbReference type="EMBL" id="UXAT02000003">
    <property type="protein sequence ID" value="VUX45395.1"/>
    <property type="molecule type" value="Genomic_DNA"/>
</dbReference>
<dbReference type="AlphaFoldDB" id="A0A564WA87"/>
<reference evidence="1" key="1">
    <citation type="submission" date="2018-11" db="EMBL/GenBank/DDBJ databases">
        <authorList>
            <person name="Onetto C."/>
        </authorList>
    </citation>
    <scope>NUCLEOTIDE SEQUENCE [LARGE SCALE GENOMIC DNA]</scope>
</reference>
<keyword evidence="2" id="KW-1185">Reference proteome</keyword>
<dbReference type="Proteomes" id="UP000326641">
    <property type="component" value="Unassembled WGS sequence"/>
</dbReference>
<sequence>MPTEFRKITFSTDEIRTIMTDYDRRGKKMLAGKEIVSINSETVSTGVVEIACSERGANVLQVINVEVEYLGAALIRYCINRHIPIPKAAARTILSARNGISLCFYLDEPVKPADVRLPDYFDYDFFG</sequence>
<gene>
    <name evidence="1" type="ORF">DF3PA_110129</name>
</gene>
<organism evidence="1 2">
    <name type="scientific">Candidatus Defluviicoccus seviourii</name>
    <dbReference type="NCBI Taxonomy" id="2565273"/>
    <lineage>
        <taxon>Bacteria</taxon>
        <taxon>Pseudomonadati</taxon>
        <taxon>Pseudomonadota</taxon>
        <taxon>Alphaproteobacteria</taxon>
        <taxon>Rhodospirillales</taxon>
        <taxon>Rhodospirillaceae</taxon>
        <taxon>Defluviicoccus</taxon>
    </lineage>
</organism>
<comment type="caution">
    <text evidence="1">The sequence shown here is derived from an EMBL/GenBank/DDBJ whole genome shotgun (WGS) entry which is preliminary data.</text>
</comment>
<protein>
    <submittedName>
        <fullName evidence="1">Uncharacterized protein</fullName>
    </submittedName>
</protein>